<name>A0AAP2Z1X4_9EURY</name>
<dbReference type="Proteomes" id="UP001321018">
    <property type="component" value="Unassembled WGS sequence"/>
</dbReference>
<sequence length="333" mass="36508">MSGTDSTNVQVTEGNPREVYETLQEEAQRVLVGNDEAIEHLAIALLTRGHVLLEGVPGVAKTTIATIFARATGLDFRRIQMTPDVLPADITGTHIYRESTGEFALQKGPVFTNVVIADEINRATPKTQSALLEAMQERRVTIEGETLSLPDPFVVVATQNPLEMEGVFELPEAQRDRFQCKLQIDLPERDDERQILERFGPNPDLDVETIDQVVTVDALQSAREHVFDIHIADSVNEYILDVVEATRDHPSVEHGASPRATLAFANVTRARAAIHGREYVIPDDVKATAKPVLVHRLILNTDADLSDLTTDDVIEDILATLDAPSAEVAAGGE</sequence>
<dbReference type="Gene3D" id="1.10.8.80">
    <property type="entry name" value="Magnesium chelatase subunit I, C-Terminal domain"/>
    <property type="match status" value="1"/>
</dbReference>
<accession>A0AAP2Z1X4</accession>
<dbReference type="RefSeq" id="WP_338005427.1">
    <property type="nucleotide sequence ID" value="NZ_JAOPKA010000016.1"/>
</dbReference>
<dbReference type="FunFam" id="3.40.50.300:FF:000640">
    <property type="entry name" value="MoxR family ATPase"/>
    <property type="match status" value="1"/>
</dbReference>
<dbReference type="CDD" id="cd00009">
    <property type="entry name" value="AAA"/>
    <property type="match status" value="1"/>
</dbReference>
<dbReference type="GO" id="GO:0016887">
    <property type="term" value="F:ATP hydrolysis activity"/>
    <property type="evidence" value="ECO:0007669"/>
    <property type="project" value="InterPro"/>
</dbReference>
<dbReference type="PIRSF" id="PIRSF002849">
    <property type="entry name" value="AAA_ATPase_chaperone_MoxR_prd"/>
    <property type="match status" value="1"/>
</dbReference>
<evidence type="ECO:0000256" key="1">
    <source>
        <dbReference type="ARBA" id="ARBA00022741"/>
    </source>
</evidence>
<dbReference type="Pfam" id="PF17863">
    <property type="entry name" value="AAA_lid_2"/>
    <property type="match status" value="1"/>
</dbReference>
<dbReference type="InterPro" id="IPR041628">
    <property type="entry name" value="ChlI/MoxR_AAA_lid"/>
</dbReference>
<dbReference type="AlphaFoldDB" id="A0AAP2Z1X4"/>
<keyword evidence="1" id="KW-0547">Nucleotide-binding</keyword>
<dbReference type="InterPro" id="IPR050764">
    <property type="entry name" value="CbbQ/NirQ/NorQ/GpvN"/>
</dbReference>
<dbReference type="SMART" id="SM00382">
    <property type="entry name" value="AAA"/>
    <property type="match status" value="1"/>
</dbReference>
<dbReference type="InterPro" id="IPR003593">
    <property type="entry name" value="AAA+_ATPase"/>
</dbReference>
<dbReference type="EMBL" id="JAOPKA010000016">
    <property type="protein sequence ID" value="MCU4743611.1"/>
    <property type="molecule type" value="Genomic_DNA"/>
</dbReference>
<feature type="domain" description="AAA+ ATPase" evidence="3">
    <location>
        <begin position="47"/>
        <end position="188"/>
    </location>
</feature>
<keyword evidence="2" id="KW-0067">ATP-binding</keyword>
<dbReference type="SUPFAM" id="SSF52540">
    <property type="entry name" value="P-loop containing nucleoside triphosphate hydrolases"/>
    <property type="match status" value="1"/>
</dbReference>
<evidence type="ECO:0000256" key="2">
    <source>
        <dbReference type="ARBA" id="ARBA00022840"/>
    </source>
</evidence>
<dbReference type="PANTHER" id="PTHR42759">
    <property type="entry name" value="MOXR FAMILY PROTEIN"/>
    <property type="match status" value="1"/>
</dbReference>
<organism evidence="4 5">
    <name type="scientific">Natronoglomus mannanivorans</name>
    <dbReference type="NCBI Taxonomy" id="2979990"/>
    <lineage>
        <taxon>Archaea</taxon>
        <taxon>Methanobacteriati</taxon>
        <taxon>Methanobacteriota</taxon>
        <taxon>Stenosarchaea group</taxon>
        <taxon>Halobacteria</taxon>
        <taxon>Halobacteriales</taxon>
        <taxon>Natrialbaceae</taxon>
        <taxon>Natronoglomus</taxon>
    </lineage>
</organism>
<evidence type="ECO:0000313" key="4">
    <source>
        <dbReference type="EMBL" id="MCU4743611.1"/>
    </source>
</evidence>
<evidence type="ECO:0000259" key="3">
    <source>
        <dbReference type="SMART" id="SM00382"/>
    </source>
</evidence>
<dbReference type="InterPro" id="IPR011703">
    <property type="entry name" value="ATPase_AAA-3"/>
</dbReference>
<gene>
    <name evidence="4" type="ORF">OB960_19695</name>
</gene>
<protein>
    <submittedName>
        <fullName evidence="4">MoxR family ATPase</fullName>
    </submittedName>
</protein>
<comment type="caution">
    <text evidence="4">The sequence shown here is derived from an EMBL/GenBank/DDBJ whole genome shotgun (WGS) entry which is preliminary data.</text>
</comment>
<dbReference type="PANTHER" id="PTHR42759:SF1">
    <property type="entry name" value="MAGNESIUM-CHELATASE SUBUNIT CHLD"/>
    <property type="match status" value="1"/>
</dbReference>
<reference evidence="4" key="1">
    <citation type="submission" date="2022-09" db="EMBL/GenBank/DDBJ databases">
        <title>Enrichment on poylsaccharides allowed isolation of novel metabolic and taxonomic groups of Haloarchaea.</title>
        <authorList>
            <person name="Sorokin D.Y."/>
            <person name="Elcheninov A.G."/>
            <person name="Khizhniak T.V."/>
            <person name="Kolganova T.V."/>
            <person name="Kublanov I.V."/>
        </authorList>
    </citation>
    <scope>NUCLEOTIDE SEQUENCE</scope>
    <source>
        <strain evidence="4">AArc-xg1-1</strain>
    </source>
</reference>
<dbReference type="GO" id="GO:0005524">
    <property type="term" value="F:ATP binding"/>
    <property type="evidence" value="ECO:0007669"/>
    <property type="project" value="UniProtKB-KW"/>
</dbReference>
<dbReference type="Pfam" id="PF07726">
    <property type="entry name" value="AAA_3"/>
    <property type="match status" value="1"/>
</dbReference>
<evidence type="ECO:0000313" key="5">
    <source>
        <dbReference type="Proteomes" id="UP001321018"/>
    </source>
</evidence>
<proteinExistence type="predicted"/>
<dbReference type="InterPro" id="IPR027417">
    <property type="entry name" value="P-loop_NTPase"/>
</dbReference>
<dbReference type="Gene3D" id="3.40.50.300">
    <property type="entry name" value="P-loop containing nucleotide triphosphate hydrolases"/>
    <property type="match status" value="1"/>
</dbReference>